<feature type="compositionally biased region" description="Basic and acidic residues" evidence="5">
    <location>
        <begin position="147"/>
        <end position="163"/>
    </location>
</feature>
<comment type="caution">
    <text evidence="9">The sequence shown here is derived from an EMBL/GenBank/DDBJ whole genome shotgun (WGS) entry which is preliminary data.</text>
</comment>
<gene>
    <name evidence="9" type="ORF">ANANG_G00314120</name>
</gene>
<dbReference type="EMBL" id="JAFIRN010000019">
    <property type="protein sequence ID" value="KAG5830770.1"/>
    <property type="molecule type" value="Genomic_DNA"/>
</dbReference>
<dbReference type="InterPro" id="IPR013980">
    <property type="entry name" value="MANSC_dom"/>
</dbReference>
<evidence type="ECO:0000256" key="3">
    <source>
        <dbReference type="ARBA" id="ARBA00023136"/>
    </source>
</evidence>
<keyword evidence="4" id="KW-0325">Glycoprotein</keyword>
<feature type="chain" id="PRO_5039636112" description="MANSC domain-containing protein" evidence="7">
    <location>
        <begin position="23"/>
        <end position="457"/>
    </location>
</feature>
<feature type="region of interest" description="Disordered" evidence="5">
    <location>
        <begin position="147"/>
        <end position="292"/>
    </location>
</feature>
<evidence type="ECO:0000256" key="7">
    <source>
        <dbReference type="SAM" id="SignalP"/>
    </source>
</evidence>
<feature type="compositionally biased region" description="Basic residues" evidence="5">
    <location>
        <begin position="348"/>
        <end position="357"/>
    </location>
</feature>
<evidence type="ECO:0000313" key="10">
    <source>
        <dbReference type="Proteomes" id="UP001044222"/>
    </source>
</evidence>
<dbReference type="Proteomes" id="UP001044222">
    <property type="component" value="Chromosome 19"/>
</dbReference>
<evidence type="ECO:0000256" key="1">
    <source>
        <dbReference type="ARBA" id="ARBA00004370"/>
    </source>
</evidence>
<sequence>MPRAAIGPLAAALLLMLRSVAMAPPAEQCLSKLHVNTIVNVRVALSAKGTVMDSCITPTQQACIRSCCSKDLVPGFKCNMVVYQLNKPLGSDNCYLFHCDREEDCPLVAMEGVNSYYIFTGLDPYNPSNTMLASPVTSALALAPATHRDAGHDASRRCRRTDGSWRLGRSHRSTGDPIHPSTHTKIHDHHNTSHLHNSHLHHHHHHHHHSSSSGCPSPPGHACPRSRQAKRSHQKAEQAQEPRRQAGSARRETASGRHGDRETNRHSRAAGYNRHKTNRGRRGTDRDDHGTHYTYRYINRDCRKARHINRQTDHEGGGYEEAEPHAEAGRRPSQGSDPQTHRCSQTLNHHHHRHHRREAGDPGPRHDNNSGGEPRPRKWRRPPPSRGGDPSTRSELGPGARGGRGPQGALKTSLAAAVVVGLAFLTLAVTLLGRKALESFNRRHYTRLELNDLQYDV</sequence>
<feature type="compositionally biased region" description="Basic residues" evidence="5">
    <location>
        <begin position="182"/>
        <end position="210"/>
    </location>
</feature>
<keyword evidence="2 7" id="KW-0732">Signal</keyword>
<accession>A0A9D3LKW0</accession>
<feature type="transmembrane region" description="Helical" evidence="6">
    <location>
        <begin position="414"/>
        <end position="433"/>
    </location>
</feature>
<keyword evidence="6" id="KW-1133">Transmembrane helix</keyword>
<evidence type="ECO:0000256" key="2">
    <source>
        <dbReference type="ARBA" id="ARBA00022729"/>
    </source>
</evidence>
<keyword evidence="10" id="KW-1185">Reference proteome</keyword>
<feature type="compositionally biased region" description="Basic and acidic residues" evidence="5">
    <location>
        <begin position="234"/>
        <end position="265"/>
    </location>
</feature>
<evidence type="ECO:0000256" key="4">
    <source>
        <dbReference type="ARBA" id="ARBA00023180"/>
    </source>
</evidence>
<keyword evidence="6" id="KW-0812">Transmembrane</keyword>
<evidence type="ECO:0000259" key="8">
    <source>
        <dbReference type="PROSITE" id="PS50986"/>
    </source>
</evidence>
<feature type="compositionally biased region" description="Polar residues" evidence="5">
    <location>
        <begin position="333"/>
        <end position="347"/>
    </location>
</feature>
<reference evidence="9" key="1">
    <citation type="submission" date="2021-01" db="EMBL/GenBank/DDBJ databases">
        <title>A chromosome-scale assembly of European eel, Anguilla anguilla.</title>
        <authorList>
            <person name="Henkel C."/>
            <person name="Jong-Raadsen S.A."/>
            <person name="Dufour S."/>
            <person name="Weltzien F.-A."/>
            <person name="Palstra A.P."/>
            <person name="Pelster B."/>
            <person name="Spaink H.P."/>
            <person name="Van Den Thillart G.E."/>
            <person name="Jansen H."/>
            <person name="Zahm M."/>
            <person name="Klopp C."/>
            <person name="Cedric C."/>
            <person name="Louis A."/>
            <person name="Berthelot C."/>
            <person name="Parey E."/>
            <person name="Roest Crollius H."/>
            <person name="Montfort J."/>
            <person name="Robinson-Rechavi M."/>
            <person name="Bucao C."/>
            <person name="Bouchez O."/>
            <person name="Gislard M."/>
            <person name="Lluch J."/>
            <person name="Milhes M."/>
            <person name="Lampietro C."/>
            <person name="Lopez Roques C."/>
            <person name="Donnadieu C."/>
            <person name="Braasch I."/>
            <person name="Desvignes T."/>
            <person name="Postlethwait J."/>
            <person name="Bobe J."/>
            <person name="Guiguen Y."/>
            <person name="Dirks R."/>
        </authorList>
    </citation>
    <scope>NUCLEOTIDE SEQUENCE</scope>
    <source>
        <strain evidence="9">Tag_6206</strain>
        <tissue evidence="9">Liver</tissue>
    </source>
</reference>
<feature type="compositionally biased region" description="Low complexity" evidence="5">
    <location>
        <begin position="386"/>
        <end position="398"/>
    </location>
</feature>
<keyword evidence="3 6" id="KW-0472">Membrane</keyword>
<dbReference type="AlphaFoldDB" id="A0A9D3LKW0"/>
<protein>
    <recommendedName>
        <fullName evidence="8">MANSC domain-containing protein</fullName>
    </recommendedName>
</protein>
<feature type="domain" description="MANSC" evidence="8">
    <location>
        <begin position="33"/>
        <end position="116"/>
    </location>
</feature>
<organism evidence="9 10">
    <name type="scientific">Anguilla anguilla</name>
    <name type="common">European freshwater eel</name>
    <name type="synonym">Muraena anguilla</name>
    <dbReference type="NCBI Taxonomy" id="7936"/>
    <lineage>
        <taxon>Eukaryota</taxon>
        <taxon>Metazoa</taxon>
        <taxon>Chordata</taxon>
        <taxon>Craniata</taxon>
        <taxon>Vertebrata</taxon>
        <taxon>Euteleostomi</taxon>
        <taxon>Actinopterygii</taxon>
        <taxon>Neopterygii</taxon>
        <taxon>Teleostei</taxon>
        <taxon>Anguilliformes</taxon>
        <taxon>Anguillidae</taxon>
        <taxon>Anguilla</taxon>
    </lineage>
</organism>
<feature type="compositionally biased region" description="Basic and acidic residues" evidence="5">
    <location>
        <begin position="358"/>
        <end position="368"/>
    </location>
</feature>
<dbReference type="GO" id="GO:0016020">
    <property type="term" value="C:membrane"/>
    <property type="evidence" value="ECO:0007669"/>
    <property type="project" value="UniProtKB-SubCell"/>
</dbReference>
<feature type="compositionally biased region" description="Basic and acidic residues" evidence="5">
    <location>
        <begin position="311"/>
        <end position="330"/>
    </location>
</feature>
<evidence type="ECO:0000256" key="6">
    <source>
        <dbReference type="SAM" id="Phobius"/>
    </source>
</evidence>
<dbReference type="SMART" id="SM00765">
    <property type="entry name" value="MANEC"/>
    <property type="match status" value="1"/>
</dbReference>
<evidence type="ECO:0000256" key="5">
    <source>
        <dbReference type="SAM" id="MobiDB-lite"/>
    </source>
</evidence>
<feature type="compositionally biased region" description="Basic and acidic residues" evidence="5">
    <location>
        <begin position="282"/>
        <end position="291"/>
    </location>
</feature>
<dbReference type="Pfam" id="PF07502">
    <property type="entry name" value="MANEC"/>
    <property type="match status" value="1"/>
</dbReference>
<dbReference type="InterPro" id="IPR011106">
    <property type="entry name" value="MANSC_N"/>
</dbReference>
<name>A0A9D3LKW0_ANGAN</name>
<dbReference type="PROSITE" id="PS50986">
    <property type="entry name" value="MANSC"/>
    <property type="match status" value="1"/>
</dbReference>
<feature type="signal peptide" evidence="7">
    <location>
        <begin position="1"/>
        <end position="22"/>
    </location>
</feature>
<comment type="subcellular location">
    <subcellularLocation>
        <location evidence="1">Membrane</location>
    </subcellularLocation>
</comment>
<proteinExistence type="predicted"/>
<feature type="region of interest" description="Disordered" evidence="5">
    <location>
        <begin position="311"/>
        <end position="408"/>
    </location>
</feature>
<evidence type="ECO:0000313" key="9">
    <source>
        <dbReference type="EMBL" id="KAG5830770.1"/>
    </source>
</evidence>